<proteinExistence type="predicted"/>
<accession>A0ABT3IIM0</accession>
<evidence type="ECO:0000313" key="1">
    <source>
        <dbReference type="EMBL" id="MCW3483783.1"/>
    </source>
</evidence>
<reference evidence="1 2" key="1">
    <citation type="submission" date="2022-10" db="EMBL/GenBank/DDBJ databases">
        <title>Chitinophaga nivalis PC15 sp. nov., isolated from Pyeongchang county, South Korea.</title>
        <authorList>
            <person name="Trinh H.N."/>
        </authorList>
    </citation>
    <scope>NUCLEOTIDE SEQUENCE [LARGE SCALE GENOMIC DNA]</scope>
    <source>
        <strain evidence="1 2">PC14</strain>
    </source>
</reference>
<dbReference type="Proteomes" id="UP001207742">
    <property type="component" value="Unassembled WGS sequence"/>
</dbReference>
<keyword evidence="2" id="KW-1185">Reference proteome</keyword>
<protein>
    <submittedName>
        <fullName evidence="1">Phage recombination protein Bet</fullName>
    </submittedName>
</protein>
<evidence type="ECO:0000313" key="2">
    <source>
        <dbReference type="Proteomes" id="UP001207742"/>
    </source>
</evidence>
<dbReference type="RefSeq" id="WP_264729302.1">
    <property type="nucleotide sequence ID" value="NZ_JAPDNR010000001.1"/>
</dbReference>
<dbReference type="NCBIfam" id="TIGR01913">
    <property type="entry name" value="bet_lambda"/>
    <property type="match status" value="1"/>
</dbReference>
<dbReference type="Pfam" id="PF03837">
    <property type="entry name" value="RecT"/>
    <property type="match status" value="1"/>
</dbReference>
<dbReference type="EMBL" id="JAPDNS010000001">
    <property type="protein sequence ID" value="MCW3483783.1"/>
    <property type="molecule type" value="Genomic_DNA"/>
</dbReference>
<dbReference type="InterPro" id="IPR018330">
    <property type="entry name" value="RecT_fam"/>
</dbReference>
<organism evidence="1 2">
    <name type="scientific">Chitinophaga nivalis</name>
    <dbReference type="NCBI Taxonomy" id="2991709"/>
    <lineage>
        <taxon>Bacteria</taxon>
        <taxon>Pseudomonadati</taxon>
        <taxon>Bacteroidota</taxon>
        <taxon>Chitinophagia</taxon>
        <taxon>Chitinophagales</taxon>
        <taxon>Chitinophagaceae</taxon>
        <taxon>Chitinophaga</taxon>
    </lineage>
</organism>
<dbReference type="InterPro" id="IPR010183">
    <property type="entry name" value="Phage_lambda_Bet"/>
</dbReference>
<gene>
    <name evidence="1" type="primary">bet</name>
    <name evidence="1" type="ORF">OL497_07760</name>
</gene>
<comment type="caution">
    <text evidence="1">The sequence shown here is derived from an EMBL/GenBank/DDBJ whole genome shotgun (WGS) entry which is preliminary data.</text>
</comment>
<sequence length="248" mass="28251">MENSLMKLDFSDEHVKLIKDQIAKGSSDAELQLFIYQCKRTGLDPLTRQIYCLFRNVKNKDSGQYEKKMTIQTSIDGFRVIAERSGDYGGQDEPIFIEDESRNLIGAKVKVYRFRGEQRYPAAVGVAYWSEYVPQPGQDAMWRKMPRTMISKVAEALALRKAYPQDLSGIYTIDEMSQDNKNDIQDISAMPVTDNSDLQILIDSCETIPELAALYNNNSALFESDTNLKTYLTNRKNTLRNAATTVQQ</sequence>
<name>A0ABT3IIM0_9BACT</name>